<feature type="repeat" description="ANK" evidence="19">
    <location>
        <begin position="225"/>
        <end position="257"/>
    </location>
</feature>
<evidence type="ECO:0000259" key="21">
    <source>
        <dbReference type="Pfam" id="PF00155"/>
    </source>
</evidence>
<dbReference type="SMART" id="SM00248">
    <property type="entry name" value="ANK"/>
    <property type="match status" value="5"/>
</dbReference>
<reference evidence="22" key="1">
    <citation type="submission" date="2025-08" db="UniProtKB">
        <authorList>
            <consortium name="Ensembl"/>
        </authorList>
    </citation>
    <scope>IDENTIFICATION</scope>
</reference>
<dbReference type="GO" id="GO:0004021">
    <property type="term" value="F:L-alanine:2-oxoglutarate aminotransferase activity"/>
    <property type="evidence" value="ECO:0007669"/>
    <property type="project" value="UniProtKB-EC"/>
</dbReference>
<dbReference type="FunFam" id="1.10.287.1970:FF:000001">
    <property type="entry name" value="Alanine aminotransferase 2"/>
    <property type="match status" value="1"/>
</dbReference>
<dbReference type="PROSITE" id="PS50088">
    <property type="entry name" value="ANK_REPEAT"/>
    <property type="match status" value="4"/>
</dbReference>
<dbReference type="Ensembl" id="ENSPKIT00000003352.1">
    <property type="protein sequence ID" value="ENSPKIP00000022682.1"/>
    <property type="gene ID" value="ENSPKIG00000006566.1"/>
</dbReference>
<accession>A0A3B3RW10</accession>
<dbReference type="Gene3D" id="1.10.287.1970">
    <property type="match status" value="1"/>
</dbReference>
<comment type="catalytic activity">
    <reaction evidence="13">
        <text>L-alanine + 2-oxoglutarate = pyruvate + L-glutamate</text>
        <dbReference type="Rhea" id="RHEA:19453"/>
        <dbReference type="ChEBI" id="CHEBI:15361"/>
        <dbReference type="ChEBI" id="CHEBI:16810"/>
        <dbReference type="ChEBI" id="CHEBI:29985"/>
        <dbReference type="ChEBI" id="CHEBI:57972"/>
        <dbReference type="EC" id="2.6.1.2"/>
    </reaction>
</comment>
<dbReference type="InterPro" id="IPR004839">
    <property type="entry name" value="Aminotransferase_I/II_large"/>
</dbReference>
<keyword evidence="8" id="KW-0663">Pyridoxal phosphate</keyword>
<keyword evidence="4" id="KW-0963">Cytoplasm</keyword>
<dbReference type="InterPro" id="IPR002110">
    <property type="entry name" value="Ankyrin_rpt"/>
</dbReference>
<evidence type="ECO:0000256" key="12">
    <source>
        <dbReference type="ARBA" id="ARBA00026106"/>
    </source>
</evidence>
<dbReference type="Gene3D" id="1.25.40.20">
    <property type="entry name" value="Ankyrin repeat-containing domain"/>
    <property type="match status" value="2"/>
</dbReference>
<dbReference type="STRING" id="1676925.ENSPKIP00000022682"/>
<dbReference type="Gene3D" id="3.90.1150.10">
    <property type="entry name" value="Aspartate Aminotransferase, domain 1"/>
    <property type="match status" value="1"/>
</dbReference>
<dbReference type="PANTHER" id="PTHR11751">
    <property type="entry name" value="ALANINE AMINOTRANSFERASE"/>
    <property type="match status" value="1"/>
</dbReference>
<evidence type="ECO:0000256" key="14">
    <source>
        <dbReference type="ARBA" id="ARBA00059280"/>
    </source>
</evidence>
<dbReference type="GO" id="GO:0005737">
    <property type="term" value="C:cytoplasm"/>
    <property type="evidence" value="ECO:0007669"/>
    <property type="project" value="UniProtKB-SubCell"/>
</dbReference>
<keyword evidence="19" id="KW-0040">ANK repeat</keyword>
<dbReference type="PROSITE" id="PS50297">
    <property type="entry name" value="ANK_REP_REGION"/>
    <property type="match status" value="4"/>
</dbReference>
<feature type="region of interest" description="Disordered" evidence="20">
    <location>
        <begin position="317"/>
        <end position="414"/>
    </location>
</feature>
<organism evidence="22 23">
    <name type="scientific">Paramormyrops kingsleyae</name>
    <dbReference type="NCBI Taxonomy" id="1676925"/>
    <lineage>
        <taxon>Eukaryota</taxon>
        <taxon>Metazoa</taxon>
        <taxon>Chordata</taxon>
        <taxon>Craniata</taxon>
        <taxon>Vertebrata</taxon>
        <taxon>Euteleostomi</taxon>
        <taxon>Actinopterygii</taxon>
        <taxon>Neopterygii</taxon>
        <taxon>Teleostei</taxon>
        <taxon>Osteoglossocephala</taxon>
        <taxon>Osteoglossomorpha</taxon>
        <taxon>Osteoglossiformes</taxon>
        <taxon>Mormyridae</taxon>
        <taxon>Paramormyrops</taxon>
    </lineage>
</organism>
<sequence>MAEHAELLAEMPAVGRLTAGERLKHAQKRRAQQLKGWSQMEKVTHSDAGAKAGQQAHSRRVTFPSNITLLEAAARNDLEEVKELLRSGVSPDLFNEDGLTALHQCCIDDFEELVRCLVEAGASVNACDSELWTPLHAAATCGHTRLVQLLVQSGADLLAVNADGNMPYDLCEDEATLELIETVMAEQGITQERIDECRAAKEMEMLADVRDLVLSGTELGAKDDNGTTLMHIAAANGWQSVAELLLEQKAPVGEKDCDGWTPLHAAACWGHMVELLVAHGADLHAKSILEETPLDVCADEEVRVKLLDLKHKHDAIMKSQDRRKGTLQRRASSAGSRGKVVRRTSVNERSSLYRREHHKEAVVWQERGREAEPPDDDEDRQTDAEKREPLGNGATPLSSVSLPGELHEGSRMERSASYQLAPGGGEADSMTREKAHHTLAELKRQRAAAKLHKQPAPPPPLEGAVYFTPASGDPPLLKLRAPEEDAAATKEPCSFPIFLTEVSSNRVLDLWEMTENGVVCQRGKVLTTDTMNPNVKKVEYAVRGPIVQRAVQIENELKEGVKKPFSEVIRANIGDAHAMGQRPITFFRQVVALCSYSKLLEDDKFPEDAKNRARRILQACNGGSIGAYSASQGIECVRQDVARYIERRDGGITCNPDNIYLCTGASDGIVAILKLLVSGEGRTRTGVMIPIPQYPLYSAALADLGAVQVSYYLDEDRCWALDVSELRRSLLAARQHCSPRALCVINPGNPTGQVQSRQCIEDVIRFAAEEHLFLMADEVYQDNVYAEDCQFHSFKKVLYEMGPEYSDIVELVSFHSTSKCYMGECGFRGGYMEVINMDPEVKAQLTKMVSVRLCPPVPGQALLDLVVNPPQRDEPSYSTFIERATNLRDLATKAKLAQEAFNRIPGITCNPVQGAMYCFPRISLPERAVTEAREMGQAPDMFYCMKLLEETGICLVPGSGFGQMDGTYHFRMTILPPTDKLKIVLDKVKEFHQSFTQHYS</sequence>
<evidence type="ECO:0000256" key="11">
    <source>
        <dbReference type="ARBA" id="ARBA00025785"/>
    </source>
</evidence>
<dbReference type="SUPFAM" id="SSF53383">
    <property type="entry name" value="PLP-dependent transferases"/>
    <property type="match status" value="1"/>
</dbReference>
<dbReference type="Proteomes" id="UP000261540">
    <property type="component" value="Unplaced"/>
</dbReference>
<evidence type="ECO:0000256" key="1">
    <source>
        <dbReference type="ARBA" id="ARBA00001933"/>
    </source>
</evidence>
<evidence type="ECO:0000256" key="7">
    <source>
        <dbReference type="ARBA" id="ARBA00022679"/>
    </source>
</evidence>
<feature type="repeat" description="ANK" evidence="19">
    <location>
        <begin position="97"/>
        <end position="129"/>
    </location>
</feature>
<dbReference type="EC" id="2.6.1.2" evidence="12"/>
<dbReference type="InterPro" id="IPR045088">
    <property type="entry name" value="ALAT1/2-like"/>
</dbReference>
<dbReference type="InterPro" id="IPR015421">
    <property type="entry name" value="PyrdxlP-dep_Trfase_major"/>
</dbReference>
<keyword evidence="9" id="KW-0007">Acetylation</keyword>
<keyword evidence="5" id="KW-0597">Phosphoprotein</keyword>
<evidence type="ECO:0000256" key="6">
    <source>
        <dbReference type="ARBA" id="ARBA00022576"/>
    </source>
</evidence>
<proteinExistence type="inferred from homology"/>
<keyword evidence="6" id="KW-0032">Aminotransferase</keyword>
<evidence type="ECO:0000313" key="23">
    <source>
        <dbReference type="Proteomes" id="UP000261540"/>
    </source>
</evidence>
<dbReference type="Pfam" id="PF12796">
    <property type="entry name" value="Ank_2"/>
    <property type="match status" value="2"/>
</dbReference>
<dbReference type="FunFam" id="3.90.1150.10:FF:000345">
    <property type="entry name" value="Alanine aminotransferase 2"/>
    <property type="match status" value="1"/>
</dbReference>
<keyword evidence="7" id="KW-0808">Transferase</keyword>
<comment type="cofactor">
    <cofactor evidence="1">
        <name>pyridoxal 5'-phosphate</name>
        <dbReference type="ChEBI" id="CHEBI:597326"/>
    </cofactor>
</comment>
<comment type="function">
    <text evidence="14">Catalyzes the reversible transamination between alanine and 2-oxoglutarate to form pyruvate and glutamate. Participates in cellular nitrogen metabolism and also in liver gluconeogenesis starting with precursors transported from skeletal muscles.</text>
</comment>
<comment type="subcellular location">
    <subcellularLocation>
        <location evidence="2">Cytoplasm</location>
    </subcellularLocation>
</comment>
<dbReference type="CDD" id="cd00609">
    <property type="entry name" value="AAT_like"/>
    <property type="match status" value="1"/>
</dbReference>
<dbReference type="AlphaFoldDB" id="A0A3B3RW10"/>
<feature type="compositionally biased region" description="Basic and acidic residues" evidence="20">
    <location>
        <begin position="351"/>
        <end position="372"/>
    </location>
</feature>
<feature type="compositionally biased region" description="Basic and acidic residues" evidence="20">
    <location>
        <begin position="405"/>
        <end position="414"/>
    </location>
</feature>
<dbReference type="SUPFAM" id="SSF48403">
    <property type="entry name" value="Ankyrin repeat"/>
    <property type="match status" value="1"/>
</dbReference>
<dbReference type="FunFam" id="3.40.640.10:FF:000236">
    <property type="entry name" value="Alanine aminotransferase 2"/>
    <property type="match status" value="1"/>
</dbReference>
<dbReference type="GeneTree" id="ENSGT00940000155265"/>
<evidence type="ECO:0000256" key="19">
    <source>
        <dbReference type="PROSITE-ProRule" id="PRU00023"/>
    </source>
</evidence>
<comment type="subunit">
    <text evidence="3">Homodimer.</text>
</comment>
<evidence type="ECO:0000256" key="9">
    <source>
        <dbReference type="ARBA" id="ARBA00022990"/>
    </source>
</evidence>
<keyword evidence="23" id="KW-1185">Reference proteome</keyword>
<reference evidence="22" key="2">
    <citation type="submission" date="2025-09" db="UniProtKB">
        <authorList>
            <consortium name="Ensembl"/>
        </authorList>
    </citation>
    <scope>IDENTIFICATION</scope>
</reference>
<feature type="repeat" description="ANK" evidence="19">
    <location>
        <begin position="130"/>
        <end position="162"/>
    </location>
</feature>
<evidence type="ECO:0000256" key="18">
    <source>
        <dbReference type="ARBA" id="ARBA00082842"/>
    </source>
</evidence>
<evidence type="ECO:0000256" key="4">
    <source>
        <dbReference type="ARBA" id="ARBA00022490"/>
    </source>
</evidence>
<protein>
    <recommendedName>
        <fullName evidence="15">Alanine aminotransferase 1</fullName>
        <ecNumber evidence="12">2.6.1.2</ecNumber>
    </recommendedName>
    <alternativeName>
        <fullName evidence="17">Glutamate pyruvate transaminase 1</fullName>
    </alternativeName>
    <alternativeName>
        <fullName evidence="16">Glutamic--alanine transaminase 1</fullName>
    </alternativeName>
    <alternativeName>
        <fullName evidence="18">Glutamic--pyruvic transaminase 1</fullName>
    </alternativeName>
</protein>
<evidence type="ECO:0000256" key="15">
    <source>
        <dbReference type="ARBA" id="ARBA00074120"/>
    </source>
</evidence>
<evidence type="ECO:0000256" key="16">
    <source>
        <dbReference type="ARBA" id="ARBA00076222"/>
    </source>
</evidence>
<dbReference type="Gene3D" id="3.40.640.10">
    <property type="entry name" value="Type I PLP-dependent aspartate aminotransferase-like (Major domain)"/>
    <property type="match status" value="1"/>
</dbReference>
<dbReference type="PRINTS" id="PR01415">
    <property type="entry name" value="ANKYRIN"/>
</dbReference>
<feature type="domain" description="Aminotransferase class I/classII large" evidence="21">
    <location>
        <begin position="590"/>
        <end position="987"/>
    </location>
</feature>
<dbReference type="InterPro" id="IPR015424">
    <property type="entry name" value="PyrdxlP-dep_Trfase"/>
</dbReference>
<comment type="similarity">
    <text evidence="11">Belongs to the class-I pyridoxal-phosphate-dependent aminotransferase family. Alanine aminotransferase subfamily.</text>
</comment>
<dbReference type="UniPathway" id="UPA00528">
    <property type="reaction ID" value="UER00586"/>
</dbReference>
<evidence type="ECO:0000256" key="5">
    <source>
        <dbReference type="ARBA" id="ARBA00022553"/>
    </source>
</evidence>
<dbReference type="GO" id="GO:0030170">
    <property type="term" value="F:pyridoxal phosphate binding"/>
    <property type="evidence" value="ECO:0007669"/>
    <property type="project" value="InterPro"/>
</dbReference>
<dbReference type="InterPro" id="IPR036770">
    <property type="entry name" value="Ankyrin_rpt-contain_sf"/>
</dbReference>
<evidence type="ECO:0000256" key="10">
    <source>
        <dbReference type="ARBA" id="ARBA00025708"/>
    </source>
</evidence>
<name>A0A3B3RW10_9TELE</name>
<dbReference type="InterPro" id="IPR015422">
    <property type="entry name" value="PyrdxlP-dep_Trfase_small"/>
</dbReference>
<evidence type="ECO:0000256" key="20">
    <source>
        <dbReference type="SAM" id="MobiDB-lite"/>
    </source>
</evidence>
<evidence type="ECO:0000256" key="8">
    <source>
        <dbReference type="ARBA" id="ARBA00022898"/>
    </source>
</evidence>
<dbReference type="GO" id="GO:0042853">
    <property type="term" value="P:L-alanine catabolic process"/>
    <property type="evidence" value="ECO:0007669"/>
    <property type="project" value="UniProtKB-UniPathway"/>
</dbReference>
<evidence type="ECO:0000256" key="3">
    <source>
        <dbReference type="ARBA" id="ARBA00011738"/>
    </source>
</evidence>
<feature type="repeat" description="ANK" evidence="19">
    <location>
        <begin position="258"/>
        <end position="288"/>
    </location>
</feature>
<dbReference type="Pfam" id="PF00155">
    <property type="entry name" value="Aminotran_1_2"/>
    <property type="match status" value="1"/>
</dbReference>
<evidence type="ECO:0000256" key="2">
    <source>
        <dbReference type="ARBA" id="ARBA00004496"/>
    </source>
</evidence>
<comment type="pathway">
    <text evidence="10">Amino-acid degradation; L-alanine degradation via transaminase pathway; pyruvate from L-alanine: step 1/1.</text>
</comment>
<evidence type="ECO:0000256" key="13">
    <source>
        <dbReference type="ARBA" id="ARBA00047412"/>
    </source>
</evidence>
<evidence type="ECO:0000256" key="17">
    <source>
        <dbReference type="ARBA" id="ARBA00080231"/>
    </source>
</evidence>
<evidence type="ECO:0000313" key="22">
    <source>
        <dbReference type="Ensembl" id="ENSPKIP00000022682.1"/>
    </source>
</evidence>
<dbReference type="PANTHER" id="PTHR11751:SF308">
    <property type="entry name" value="ALANINE AMINOTRANSFERASE 1"/>
    <property type="match status" value="1"/>
</dbReference>